<comment type="caution">
    <text evidence="3">The sequence shown here is derived from an EMBL/GenBank/DDBJ whole genome shotgun (WGS) entry which is preliminary data.</text>
</comment>
<sequence>MFDFALLPPEVNSARMYTGAGSGSLRTAAASWQLLAAELHSAASMYRSVVTDLTTMQWTGPSSMSMAAAVIPYVDWLTVTAEQA</sequence>
<dbReference type="GO" id="GO:0052572">
    <property type="term" value="P:response to host immune response"/>
    <property type="evidence" value="ECO:0007669"/>
    <property type="project" value="TreeGrafter"/>
</dbReference>
<dbReference type="Gene3D" id="1.20.1260.20">
    <property type="entry name" value="PPE superfamily"/>
    <property type="match status" value="1"/>
</dbReference>
<gene>
    <name evidence="3" type="ORF">B4U45_18565</name>
</gene>
<dbReference type="EMBL" id="MWQA01000001">
    <property type="protein sequence ID" value="ORC08303.1"/>
    <property type="molecule type" value="Genomic_DNA"/>
</dbReference>
<dbReference type="PANTHER" id="PTHR46766:SF1">
    <property type="entry name" value="GLUTAMINE-RICH PROTEIN 2"/>
    <property type="match status" value="1"/>
</dbReference>
<dbReference type="SUPFAM" id="SSF140459">
    <property type="entry name" value="PE/PPE dimer-like"/>
    <property type="match status" value="1"/>
</dbReference>
<dbReference type="InterPro" id="IPR038332">
    <property type="entry name" value="PPE_sf"/>
</dbReference>
<dbReference type="AlphaFoldDB" id="A0A8E2ITP2"/>
<organism evidence="3 4">
    <name type="scientific">Mycobacterium persicum</name>
    <dbReference type="NCBI Taxonomy" id="1487726"/>
    <lineage>
        <taxon>Bacteria</taxon>
        <taxon>Bacillati</taxon>
        <taxon>Actinomycetota</taxon>
        <taxon>Actinomycetes</taxon>
        <taxon>Mycobacteriales</taxon>
        <taxon>Mycobacteriaceae</taxon>
        <taxon>Mycobacterium</taxon>
    </lineage>
</organism>
<reference evidence="3 4" key="1">
    <citation type="submission" date="2017-02" db="EMBL/GenBank/DDBJ databases">
        <title>Mycobacterium kansasii genomes.</title>
        <authorList>
            <person name="Borowka P."/>
            <person name="Strapagiel D."/>
            <person name="Marciniak B."/>
            <person name="Lach J."/>
            <person name="Bakula Z."/>
            <person name="Van Ingen J."/>
            <person name="Safianowska A."/>
            <person name="Brzostek A."/>
            <person name="Dziadek J."/>
            <person name="Jagielski T."/>
        </authorList>
    </citation>
    <scope>NUCLEOTIDE SEQUENCE [LARGE SCALE GENOMIC DNA]</scope>
    <source>
        <strain evidence="3 4">12MK</strain>
    </source>
</reference>
<dbReference type="Pfam" id="PF00823">
    <property type="entry name" value="PPE"/>
    <property type="match status" value="1"/>
</dbReference>
<evidence type="ECO:0000313" key="4">
    <source>
        <dbReference type="Proteomes" id="UP000192335"/>
    </source>
</evidence>
<proteinExistence type="inferred from homology"/>
<name>A0A8E2ITP2_9MYCO</name>
<protein>
    <recommendedName>
        <fullName evidence="2">PPE domain-containing protein</fullName>
    </recommendedName>
</protein>
<comment type="similarity">
    <text evidence="1">Belongs to the mycobacterial PPE family.</text>
</comment>
<evidence type="ECO:0000259" key="2">
    <source>
        <dbReference type="Pfam" id="PF00823"/>
    </source>
</evidence>
<dbReference type="Proteomes" id="UP000192335">
    <property type="component" value="Unassembled WGS sequence"/>
</dbReference>
<dbReference type="PANTHER" id="PTHR46766">
    <property type="entry name" value="GLUTAMINE-RICH PROTEIN 2"/>
    <property type="match status" value="1"/>
</dbReference>
<evidence type="ECO:0000256" key="1">
    <source>
        <dbReference type="ARBA" id="ARBA00010652"/>
    </source>
</evidence>
<accession>A0A8E2ITP2</accession>
<feature type="non-terminal residue" evidence="3">
    <location>
        <position position="84"/>
    </location>
</feature>
<dbReference type="InterPro" id="IPR000030">
    <property type="entry name" value="PPE_dom"/>
</dbReference>
<evidence type="ECO:0000313" key="3">
    <source>
        <dbReference type="EMBL" id="ORC08303.1"/>
    </source>
</evidence>
<feature type="domain" description="PPE" evidence="2">
    <location>
        <begin position="3"/>
        <end position="84"/>
    </location>
</feature>